<feature type="compositionally biased region" description="Basic residues" evidence="1">
    <location>
        <begin position="94"/>
        <end position="105"/>
    </location>
</feature>
<evidence type="ECO:0000313" key="3">
    <source>
        <dbReference type="Proteomes" id="UP000192257"/>
    </source>
</evidence>
<sequence>MKLCFSKRLAQFLIAVEQKCAMPQSSHLINPTSISLHPARPSSHIRTGNTLGYGRLDRIVRKRRLQQTQQAKKKKNRSSSRSIKRKKIETWGRAKGKVGVRRVFS</sequence>
<dbReference type="GeneID" id="39983267"/>
<evidence type="ECO:0000256" key="1">
    <source>
        <dbReference type="SAM" id="MobiDB-lite"/>
    </source>
</evidence>
<reference evidence="2 3" key="1">
    <citation type="submission" date="2017-03" db="EMBL/GenBank/DDBJ databases">
        <title>An alternative strategy for trypanosome survival in the mammalian bloodstream revealed through genome and transcriptome analysis of the ubiquitous bovine parasite Trypanosoma (Megatrypanum) theileri.</title>
        <authorList>
            <person name="Kelly S."/>
            <person name="Ivens A."/>
            <person name="Mott A."/>
            <person name="O'Neill E."/>
            <person name="Emms D."/>
            <person name="Macleod O."/>
            <person name="Voorheis P."/>
            <person name="Matthews J."/>
            <person name="Matthews K."/>
            <person name="Carrington M."/>
        </authorList>
    </citation>
    <scope>NUCLEOTIDE SEQUENCE [LARGE SCALE GENOMIC DNA]</scope>
    <source>
        <strain evidence="2">Edinburgh</strain>
    </source>
</reference>
<gene>
    <name evidence="2" type="ORF">TM35_000064500</name>
</gene>
<keyword evidence="3" id="KW-1185">Reference proteome</keyword>
<proteinExistence type="predicted"/>
<feature type="compositionally biased region" description="Basic residues" evidence="1">
    <location>
        <begin position="64"/>
        <end position="87"/>
    </location>
</feature>
<dbReference type="Proteomes" id="UP000192257">
    <property type="component" value="Unassembled WGS sequence"/>
</dbReference>
<evidence type="ECO:0000313" key="2">
    <source>
        <dbReference type="EMBL" id="ORC91445.1"/>
    </source>
</evidence>
<dbReference type="EMBL" id="NBCO01000006">
    <property type="protein sequence ID" value="ORC91445.1"/>
    <property type="molecule type" value="Genomic_DNA"/>
</dbReference>
<dbReference type="AlphaFoldDB" id="A0A1X0P3I4"/>
<feature type="region of interest" description="Disordered" evidence="1">
    <location>
        <begin position="64"/>
        <end position="105"/>
    </location>
</feature>
<dbReference type="VEuPathDB" id="TriTrypDB:TM35_000064500"/>
<accession>A0A1X0P3I4</accession>
<comment type="caution">
    <text evidence="2">The sequence shown here is derived from an EMBL/GenBank/DDBJ whole genome shotgun (WGS) entry which is preliminary data.</text>
</comment>
<organism evidence="2 3">
    <name type="scientific">Trypanosoma theileri</name>
    <dbReference type="NCBI Taxonomy" id="67003"/>
    <lineage>
        <taxon>Eukaryota</taxon>
        <taxon>Discoba</taxon>
        <taxon>Euglenozoa</taxon>
        <taxon>Kinetoplastea</taxon>
        <taxon>Metakinetoplastina</taxon>
        <taxon>Trypanosomatida</taxon>
        <taxon>Trypanosomatidae</taxon>
        <taxon>Trypanosoma</taxon>
    </lineage>
</organism>
<name>A0A1X0P3I4_9TRYP</name>
<dbReference type="RefSeq" id="XP_028885511.1">
    <property type="nucleotide sequence ID" value="XM_029023487.1"/>
</dbReference>
<protein>
    <submittedName>
        <fullName evidence="2">Uncharacterized protein</fullName>
    </submittedName>
</protein>